<comment type="caution">
    <text evidence="8">The sequence shown here is derived from an EMBL/GenBank/DDBJ whole genome shotgun (WGS) entry which is preliminary data.</text>
</comment>
<reference evidence="8 9" key="1">
    <citation type="submission" date="2017-03" db="EMBL/GenBank/DDBJ databases">
        <title>Genome sequence of Methanobrevibacter wosei.</title>
        <authorList>
            <person name="Poehlein A."/>
            <person name="Seedorf H."/>
            <person name="Daniel R."/>
        </authorList>
    </citation>
    <scope>NUCLEOTIDE SEQUENCE [LARGE SCALE GENOMIC DNA]</scope>
    <source>
        <strain evidence="8 9">DSM 11979</strain>
    </source>
</reference>
<evidence type="ECO:0000256" key="4">
    <source>
        <dbReference type="ARBA" id="ARBA00022884"/>
    </source>
</evidence>
<gene>
    <name evidence="8" type="ORF">MBBWO_09750</name>
</gene>
<dbReference type="NCBIfam" id="TIGR01899">
    <property type="entry name" value="cas_TM1807_csm5"/>
    <property type="match status" value="1"/>
</dbReference>
<dbReference type="Pfam" id="PF03787">
    <property type="entry name" value="RAMPs"/>
    <property type="match status" value="1"/>
</dbReference>
<dbReference type="Proteomes" id="UP000245577">
    <property type="component" value="Unassembled WGS sequence"/>
</dbReference>
<dbReference type="InterPro" id="IPR010173">
    <property type="entry name" value="CRISPR-assoc_Csm5"/>
</dbReference>
<sequence length="372" mass="42937">MANNYECNLKVLSPVYIGSGNEYGASEYVSTKAKNKNGEIFDIFKRINVSKYYLSLNDDEKDKFINDLSTPNFRLADFDSKIPNKYRIYFTYNECKNNPGPNQDINEIIKSLNKAYIPGSSIKGAIKTAILYNSLDFNDIKWFMGKFDKRNNSDSRIIKSIFSSRGGNDAQSSVMKFLRISDSTAAKKISVHDVFSVMAKIPFTNEKYSRDKVVITYLETINENINLKFNLSTNFDKKIYRTLGIDDKEQLIDLDYIKESIYKFSKEYIKHELEFAEEYDISYLSEFYKTQEKHNTPDKPLLKIGGGSGFLATTIGLKIKEYDDYNGTAFFENVRKSAHHKNSYPYCFPKSRKITCKEKTPLGWVQLSINEI</sequence>
<evidence type="ECO:0000256" key="1">
    <source>
        <dbReference type="ARBA" id="ARBA00003088"/>
    </source>
</evidence>
<dbReference type="RefSeq" id="WP_116669759.1">
    <property type="nucleotide sequence ID" value="NZ_MZGU01000004.1"/>
</dbReference>
<keyword evidence="5" id="KW-0051">Antiviral defense</keyword>
<evidence type="ECO:0000259" key="7">
    <source>
        <dbReference type="Pfam" id="PF03787"/>
    </source>
</evidence>
<dbReference type="GO" id="GO:0051607">
    <property type="term" value="P:defense response to virus"/>
    <property type="evidence" value="ECO:0007669"/>
    <property type="project" value="UniProtKB-KW"/>
</dbReference>
<dbReference type="InterPro" id="IPR005537">
    <property type="entry name" value="RAMP_III_fam"/>
</dbReference>
<evidence type="ECO:0000313" key="8">
    <source>
        <dbReference type="EMBL" id="PWB86121.1"/>
    </source>
</evidence>
<dbReference type="PANTHER" id="PTHR38007:SF1">
    <property type="entry name" value="CRISPR SYSTEM CMS PROTEIN CSM5"/>
    <property type="match status" value="1"/>
</dbReference>
<dbReference type="GO" id="GO:0003723">
    <property type="term" value="F:RNA binding"/>
    <property type="evidence" value="ECO:0007669"/>
    <property type="project" value="UniProtKB-KW"/>
</dbReference>
<evidence type="ECO:0000256" key="2">
    <source>
        <dbReference type="ARBA" id="ARBA00006680"/>
    </source>
</evidence>
<keyword evidence="4" id="KW-0694">RNA-binding</keyword>
<evidence type="ECO:0000256" key="5">
    <source>
        <dbReference type="ARBA" id="ARBA00023118"/>
    </source>
</evidence>
<evidence type="ECO:0000313" key="9">
    <source>
        <dbReference type="Proteomes" id="UP000245577"/>
    </source>
</evidence>
<accession>A0A2U1S7W7</accession>
<dbReference type="AlphaFoldDB" id="A0A2U1S7W7"/>
<name>A0A2U1S7W7_9EURY</name>
<protein>
    <recommendedName>
        <fullName evidence="3">CRISPR system Cms protein Csm5</fullName>
    </recommendedName>
    <alternativeName>
        <fullName evidence="6">CRISPR type III A-associated protein Csm5</fullName>
    </alternativeName>
</protein>
<dbReference type="OrthoDB" id="86248at2157"/>
<dbReference type="PANTHER" id="PTHR38007">
    <property type="entry name" value="CRISPR SYSTEM CMS PROTEIN CSM5"/>
    <property type="match status" value="1"/>
</dbReference>
<comment type="similarity">
    <text evidence="2">Belongs to the CRISPR-associated Csm5 family.</text>
</comment>
<evidence type="ECO:0000256" key="3">
    <source>
        <dbReference type="ARBA" id="ARBA00016113"/>
    </source>
</evidence>
<organism evidence="8 9">
    <name type="scientific">Methanobrevibacter woesei</name>
    <dbReference type="NCBI Taxonomy" id="190976"/>
    <lineage>
        <taxon>Archaea</taxon>
        <taxon>Methanobacteriati</taxon>
        <taxon>Methanobacteriota</taxon>
        <taxon>Methanomada group</taxon>
        <taxon>Methanobacteria</taxon>
        <taxon>Methanobacteriales</taxon>
        <taxon>Methanobacteriaceae</taxon>
        <taxon>Methanobrevibacter</taxon>
    </lineage>
</organism>
<proteinExistence type="inferred from homology"/>
<keyword evidence="9" id="KW-1185">Reference proteome</keyword>
<comment type="function">
    <text evidence="1">This subunit might be involved in maturation of a crRNA intermediate to its mature form.</text>
</comment>
<dbReference type="EMBL" id="MZGU01000004">
    <property type="protein sequence ID" value="PWB86121.1"/>
    <property type="molecule type" value="Genomic_DNA"/>
</dbReference>
<feature type="domain" description="CRISPR type III-associated protein" evidence="7">
    <location>
        <begin position="9"/>
        <end position="272"/>
    </location>
</feature>
<evidence type="ECO:0000256" key="6">
    <source>
        <dbReference type="ARBA" id="ARBA00031720"/>
    </source>
</evidence>